<dbReference type="Gene3D" id="3.40.50.1220">
    <property type="entry name" value="TPP-binding domain"/>
    <property type="match status" value="1"/>
</dbReference>
<dbReference type="InterPro" id="IPR026591">
    <property type="entry name" value="Sirtuin_cat_small_dom_sf"/>
</dbReference>
<dbReference type="Gene3D" id="3.30.1600.10">
    <property type="entry name" value="SIR2/SIRT2 'Small Domain"/>
    <property type="match status" value="1"/>
</dbReference>
<dbReference type="EC" id="2.3.1.286" evidence="2"/>
<dbReference type="GO" id="GO:0070403">
    <property type="term" value="F:NAD+ binding"/>
    <property type="evidence" value="ECO:0007669"/>
    <property type="project" value="InterPro"/>
</dbReference>
<evidence type="ECO:0000313" key="14">
    <source>
        <dbReference type="EMBL" id="EDZ68797.1"/>
    </source>
</evidence>
<evidence type="ECO:0000256" key="3">
    <source>
        <dbReference type="ARBA" id="ARBA00022491"/>
    </source>
</evidence>
<dbReference type="GO" id="GO:0046872">
    <property type="term" value="F:metal ion binding"/>
    <property type="evidence" value="ECO:0007669"/>
    <property type="project" value="UniProtKB-KW"/>
</dbReference>
<comment type="similarity">
    <text evidence="1">Belongs to the sirtuin family. Class I subfamily.</text>
</comment>
<feature type="binding site" evidence="9">
    <location>
        <begin position="138"/>
        <end position="141"/>
    </location>
    <ligand>
        <name>NAD(+)</name>
        <dbReference type="ChEBI" id="CHEBI:57540"/>
    </ligand>
</feature>
<evidence type="ECO:0000256" key="8">
    <source>
        <dbReference type="PIRSR" id="PIRSR037938-1"/>
    </source>
</evidence>
<feature type="binding site" evidence="9">
    <location>
        <begin position="271"/>
        <end position="273"/>
    </location>
    <ligand>
        <name>NAD(+)</name>
        <dbReference type="ChEBI" id="CHEBI:57540"/>
    </ligand>
</feature>
<feature type="region of interest" description="Disordered" evidence="12">
    <location>
        <begin position="340"/>
        <end position="380"/>
    </location>
</feature>
<dbReference type="InterPro" id="IPR003000">
    <property type="entry name" value="Sirtuin"/>
</dbReference>
<reference evidence="14 15" key="1">
    <citation type="journal article" date="2008" name="FEMS Yeast Res.">
        <title>Comparative genome analysis of a Saccharomyces cerevisiae wine strain.</title>
        <authorList>
            <person name="Borneman A.R."/>
            <person name="Forgan A.H."/>
            <person name="Pretorius I.S."/>
            <person name="Chambers P.J."/>
        </authorList>
    </citation>
    <scope>NUCLEOTIDE SEQUENCE [LARGE SCALE GENOMIC DNA]</scope>
    <source>
        <strain evidence="14 15">AWRI1631</strain>
    </source>
</reference>
<evidence type="ECO:0000256" key="4">
    <source>
        <dbReference type="ARBA" id="ARBA00022679"/>
    </source>
</evidence>
<feature type="binding site" evidence="9">
    <location>
        <begin position="56"/>
        <end position="60"/>
    </location>
    <ligand>
        <name>NAD(+)</name>
        <dbReference type="ChEBI" id="CHEBI:57540"/>
    </ligand>
</feature>
<evidence type="ECO:0000256" key="11">
    <source>
        <dbReference type="PROSITE-ProRule" id="PRU00236"/>
    </source>
</evidence>
<protein>
    <recommendedName>
        <fullName evidence="2">protein acetyllysine N-acetyltransferase</fullName>
        <ecNumber evidence="2">2.3.1.286</ecNumber>
    </recommendedName>
</protein>
<dbReference type="PIRSF" id="PIRSF037938">
    <property type="entry name" value="SIR2_euk"/>
    <property type="match status" value="1"/>
</dbReference>
<feature type="binding site" evidence="10 11">
    <location>
        <position position="166"/>
    </location>
    <ligand>
        <name>Zn(2+)</name>
        <dbReference type="ChEBI" id="CHEBI:29105"/>
    </ligand>
</feature>
<dbReference type="GO" id="GO:0031507">
    <property type="term" value="P:heterochromatin formation"/>
    <property type="evidence" value="ECO:0007669"/>
    <property type="project" value="UniProtKB-ARBA"/>
</dbReference>
<evidence type="ECO:0000256" key="6">
    <source>
        <dbReference type="ARBA" id="ARBA00022833"/>
    </source>
</evidence>
<feature type="domain" description="Deacetylase sirtuin-type" evidence="13">
    <location>
        <begin position="28"/>
        <end position="307"/>
    </location>
</feature>
<feature type="non-terminal residue" evidence="14">
    <location>
        <position position="1"/>
    </location>
</feature>
<evidence type="ECO:0000313" key="15">
    <source>
        <dbReference type="Proteomes" id="UP000008988"/>
    </source>
</evidence>
<feature type="binding site" evidence="9">
    <location>
        <begin position="66"/>
        <end position="68"/>
    </location>
    <ligand>
        <name>NAD(+)</name>
        <dbReference type="ChEBI" id="CHEBI:57540"/>
    </ligand>
</feature>
<dbReference type="GO" id="GO:0017136">
    <property type="term" value="F:histone deacetylase activity, NAD-dependent"/>
    <property type="evidence" value="ECO:0007669"/>
    <property type="project" value="InterPro"/>
</dbReference>
<keyword evidence="4" id="KW-0808">Transferase</keyword>
<comment type="cofactor">
    <cofactor evidence="10">
        <name>Zn(2+)</name>
        <dbReference type="ChEBI" id="CHEBI:29105"/>
    </cofactor>
    <text evidence="10">Binds 1 zinc ion per subunit.</text>
</comment>
<comment type="caution">
    <text evidence="14">The sequence shown here is derived from an EMBL/GenBank/DDBJ whole genome shotgun (WGS) entry which is preliminary data.</text>
</comment>
<dbReference type="InterPro" id="IPR017328">
    <property type="entry name" value="Sirtuin_class_I"/>
</dbReference>
<evidence type="ECO:0000256" key="10">
    <source>
        <dbReference type="PIRSR" id="PIRSR037938-3"/>
    </source>
</evidence>
<evidence type="ECO:0000256" key="1">
    <source>
        <dbReference type="ARBA" id="ARBA00006924"/>
    </source>
</evidence>
<feature type="binding site" evidence="10 11">
    <location>
        <position position="196"/>
    </location>
    <ligand>
        <name>Zn(2+)</name>
        <dbReference type="ChEBI" id="CHEBI:29105"/>
    </ligand>
</feature>
<dbReference type="EMBL" id="ABSV01002372">
    <property type="protein sequence ID" value="EDZ68797.1"/>
    <property type="molecule type" value="Genomic_DNA"/>
</dbReference>
<dbReference type="CDD" id="cd01408">
    <property type="entry name" value="SIRT1"/>
    <property type="match status" value="1"/>
</dbReference>
<organism evidence="14 15">
    <name type="scientific">Saccharomyces cerevisiae (strain AWRI1631)</name>
    <name type="common">Baker's yeast</name>
    <dbReference type="NCBI Taxonomy" id="545124"/>
    <lineage>
        <taxon>Eukaryota</taxon>
        <taxon>Fungi</taxon>
        <taxon>Dikarya</taxon>
        <taxon>Ascomycota</taxon>
        <taxon>Saccharomycotina</taxon>
        <taxon>Saccharomycetes</taxon>
        <taxon>Saccharomycetales</taxon>
        <taxon>Saccharomycetaceae</taxon>
        <taxon>Saccharomyces</taxon>
    </lineage>
</organism>
<keyword evidence="7 9" id="KW-0520">NAD</keyword>
<feature type="compositionally biased region" description="Basic and acidic residues" evidence="12">
    <location>
        <begin position="340"/>
        <end position="352"/>
    </location>
</feature>
<feature type="active site" description="Proton acceptor" evidence="8 11">
    <location>
        <position position="158"/>
    </location>
</feature>
<dbReference type="PANTHER" id="PTHR11085">
    <property type="entry name" value="NAD-DEPENDENT PROTEIN DEACYLASE SIRTUIN-5, MITOCHONDRIAL-RELATED"/>
    <property type="match status" value="1"/>
</dbReference>
<gene>
    <name evidence="14" type="ORF">AWRI1631_162520</name>
</gene>
<dbReference type="SUPFAM" id="SSF52467">
    <property type="entry name" value="DHS-like NAD/FAD-binding domain"/>
    <property type="match status" value="1"/>
</dbReference>
<evidence type="ECO:0000256" key="9">
    <source>
        <dbReference type="PIRSR" id="PIRSR037938-2"/>
    </source>
</evidence>
<feature type="binding site" evidence="10 11">
    <location>
        <position position="193"/>
    </location>
    <ligand>
        <name>Zn(2+)</name>
        <dbReference type="ChEBI" id="CHEBI:29105"/>
    </ligand>
</feature>
<dbReference type="Proteomes" id="UP000008988">
    <property type="component" value="Unassembled WGS sequence"/>
</dbReference>
<evidence type="ECO:0000256" key="5">
    <source>
        <dbReference type="ARBA" id="ARBA00022723"/>
    </source>
</evidence>
<dbReference type="InterPro" id="IPR026590">
    <property type="entry name" value="Ssirtuin_cat_dom"/>
</dbReference>
<evidence type="ECO:0000259" key="13">
    <source>
        <dbReference type="PROSITE" id="PS50305"/>
    </source>
</evidence>
<dbReference type="AlphaFoldDB" id="B5VTE7"/>
<dbReference type="InterPro" id="IPR050134">
    <property type="entry name" value="NAD-dep_sirtuin_deacylases"/>
</dbReference>
<evidence type="ECO:0000256" key="12">
    <source>
        <dbReference type="SAM" id="MobiDB-lite"/>
    </source>
</evidence>
<dbReference type="OrthoDB" id="420264at2759"/>
<dbReference type="GO" id="GO:0005634">
    <property type="term" value="C:nucleus"/>
    <property type="evidence" value="ECO:0007669"/>
    <property type="project" value="TreeGrafter"/>
</dbReference>
<sequence length="380" mass="42634">SKCRYLCPSLSYQPDVPRSLRVSMSVSTASTEMSVRKIAAHMKSNPNAKVIFMVGAGISTSCGIPDFRSPGTGLYHNLARLKLPYPEAVFDVDFFQSDPLPFYTLAKELYPGNFRPSKFHYLLKLFQDKDVLKRVYTQNIDTLERQAGVKDDLIIEAHGSFAHCHCIGCGKVYPPQVFKSKLAEHPMKDFVKCDVCGELVKPAIVFFGEDLPDSFSETWLNDSEWLREKITTSGKHPQQPLVIVVGTSLAVYPFASLPEEIPRKVKRVLCNLETVGDFKANKRPTDLIVHQYSDEFAEQLVEELGWQEDFEKILTAQGGMGDNSKEQLLEIVHDLENLSLDQSEHESADKKDKKLQRLNGHDSDEDGASNSSSSQKAAKE</sequence>
<proteinExistence type="inferred from homology"/>
<feature type="binding site" evidence="10 11">
    <location>
        <position position="169"/>
    </location>
    <ligand>
        <name>Zn(2+)</name>
        <dbReference type="ChEBI" id="CHEBI:29105"/>
    </ligand>
</feature>
<dbReference type="Pfam" id="PF02146">
    <property type="entry name" value="SIR2"/>
    <property type="match status" value="1"/>
</dbReference>
<feature type="binding site" evidence="9">
    <location>
        <begin position="247"/>
        <end position="248"/>
    </location>
    <ligand>
        <name>NAD(+)</name>
        <dbReference type="ChEBI" id="CHEBI:57540"/>
    </ligand>
</feature>
<keyword evidence="6 10" id="KW-0862">Zinc</keyword>
<keyword evidence="5 10" id="KW-0479">Metal-binding</keyword>
<keyword evidence="3" id="KW-0678">Repressor</keyword>
<dbReference type="InterPro" id="IPR029035">
    <property type="entry name" value="DHS-like_NAD/FAD-binding_dom"/>
</dbReference>
<dbReference type="PROSITE" id="PS50305">
    <property type="entry name" value="SIRTUIN"/>
    <property type="match status" value="1"/>
</dbReference>
<evidence type="ECO:0000256" key="2">
    <source>
        <dbReference type="ARBA" id="ARBA00012928"/>
    </source>
</evidence>
<accession>B5VTE7</accession>
<dbReference type="PANTHER" id="PTHR11085:SF6">
    <property type="entry name" value="NAD-DEPENDENT PROTEIN DEACETYLASE SIRTUIN-2"/>
    <property type="match status" value="1"/>
</dbReference>
<evidence type="ECO:0000256" key="7">
    <source>
        <dbReference type="ARBA" id="ARBA00023027"/>
    </source>
</evidence>
<name>B5VTE7_YEAS6</name>